<gene>
    <name evidence="10" type="primary">LOC108742005</name>
</gene>
<dbReference type="FunFam" id="2.40.10.10:FF:000034">
    <property type="entry name" value="Eupolytin"/>
    <property type="match status" value="1"/>
</dbReference>
<keyword evidence="4 6" id="KW-0720">Serine protease</keyword>
<name>A0A1W4XJG0_AGRPL</name>
<keyword evidence="9" id="KW-1185">Reference proteome</keyword>
<dbReference type="PRINTS" id="PR00722">
    <property type="entry name" value="CHYMOTRYPSIN"/>
</dbReference>
<evidence type="ECO:0000313" key="10">
    <source>
        <dbReference type="RefSeq" id="XP_018332510.1"/>
    </source>
</evidence>
<dbReference type="Pfam" id="PF00089">
    <property type="entry name" value="Trypsin"/>
    <property type="match status" value="1"/>
</dbReference>
<comment type="similarity">
    <text evidence="1">Belongs to the peptidase S1 family.</text>
</comment>
<dbReference type="RefSeq" id="XP_018332510.1">
    <property type="nucleotide sequence ID" value="XM_018477008.1"/>
</dbReference>
<sequence>MKEIVLIFVTFSLVTAHVTRDWSKSIPARKIHPTGHRQLAFSESTRIVGGNEAPRNSLRYQVGVRLLYNGATSFCGASLISRRYVLTAAHCLADDDLVSLEVLLGAHNISATESTQQRIPTTTFKIHEKYNRQEIANDLATVYLPTPANLNSNVQLIALPSRADVSNSFVGSQAVASGWGYNSQSVTVISDVLRYVNVPIIANNVCRDSLGSYVTNSIICTGGAGRKGVCPGDSGGPLVASGKLVGVTSFASGSGCEAGNPSAYSRVTAYLDWIAANSDVVIS</sequence>
<dbReference type="GeneID" id="108742005"/>
<feature type="signal peptide" evidence="7">
    <location>
        <begin position="1"/>
        <end position="16"/>
    </location>
</feature>
<evidence type="ECO:0000259" key="8">
    <source>
        <dbReference type="PROSITE" id="PS50240"/>
    </source>
</evidence>
<dbReference type="SUPFAM" id="SSF50494">
    <property type="entry name" value="Trypsin-like serine proteases"/>
    <property type="match status" value="1"/>
</dbReference>
<dbReference type="CDD" id="cd00190">
    <property type="entry name" value="Tryp_SPc"/>
    <property type="match status" value="1"/>
</dbReference>
<proteinExistence type="inferred from homology"/>
<reference evidence="10" key="1">
    <citation type="submission" date="2025-08" db="UniProtKB">
        <authorList>
            <consortium name="RefSeq"/>
        </authorList>
    </citation>
    <scope>IDENTIFICATION</scope>
    <source>
        <tissue evidence="10">Entire body</tissue>
    </source>
</reference>
<keyword evidence="7" id="KW-0732">Signal</keyword>
<dbReference type="GO" id="GO:0006508">
    <property type="term" value="P:proteolysis"/>
    <property type="evidence" value="ECO:0007669"/>
    <property type="project" value="UniProtKB-KW"/>
</dbReference>
<dbReference type="PANTHER" id="PTHR24276">
    <property type="entry name" value="POLYSERASE-RELATED"/>
    <property type="match status" value="1"/>
</dbReference>
<dbReference type="InterPro" id="IPR018114">
    <property type="entry name" value="TRYPSIN_HIS"/>
</dbReference>
<protein>
    <submittedName>
        <fullName evidence="10">Brachyurin-like</fullName>
    </submittedName>
</protein>
<dbReference type="InterPro" id="IPR033116">
    <property type="entry name" value="TRYPSIN_SER"/>
</dbReference>
<organism evidence="9 10">
    <name type="scientific">Agrilus planipennis</name>
    <name type="common">Emerald ash borer</name>
    <name type="synonym">Agrilus marcopoli</name>
    <dbReference type="NCBI Taxonomy" id="224129"/>
    <lineage>
        <taxon>Eukaryota</taxon>
        <taxon>Metazoa</taxon>
        <taxon>Ecdysozoa</taxon>
        <taxon>Arthropoda</taxon>
        <taxon>Hexapoda</taxon>
        <taxon>Insecta</taxon>
        <taxon>Pterygota</taxon>
        <taxon>Neoptera</taxon>
        <taxon>Endopterygota</taxon>
        <taxon>Coleoptera</taxon>
        <taxon>Polyphaga</taxon>
        <taxon>Elateriformia</taxon>
        <taxon>Buprestoidea</taxon>
        <taxon>Buprestidae</taxon>
        <taxon>Agrilinae</taxon>
        <taxon>Agrilus</taxon>
    </lineage>
</organism>
<dbReference type="FunCoup" id="A0A1W4XJG0">
    <property type="interactions" value="51"/>
</dbReference>
<dbReference type="InterPro" id="IPR043504">
    <property type="entry name" value="Peptidase_S1_PA_chymotrypsin"/>
</dbReference>
<dbReference type="Proteomes" id="UP000192223">
    <property type="component" value="Unplaced"/>
</dbReference>
<evidence type="ECO:0000256" key="2">
    <source>
        <dbReference type="ARBA" id="ARBA00022670"/>
    </source>
</evidence>
<keyword evidence="2 6" id="KW-0645">Protease</keyword>
<dbReference type="InterPro" id="IPR001314">
    <property type="entry name" value="Peptidase_S1A"/>
</dbReference>
<keyword evidence="3 6" id="KW-0378">Hydrolase</keyword>
<dbReference type="PROSITE" id="PS00135">
    <property type="entry name" value="TRYPSIN_SER"/>
    <property type="match status" value="1"/>
</dbReference>
<evidence type="ECO:0000256" key="6">
    <source>
        <dbReference type="RuleBase" id="RU363034"/>
    </source>
</evidence>
<dbReference type="AlphaFoldDB" id="A0A1W4XJG0"/>
<dbReference type="KEGG" id="apln:108742005"/>
<evidence type="ECO:0000313" key="9">
    <source>
        <dbReference type="Proteomes" id="UP000192223"/>
    </source>
</evidence>
<feature type="domain" description="Peptidase S1" evidence="8">
    <location>
        <begin position="47"/>
        <end position="279"/>
    </location>
</feature>
<keyword evidence="5" id="KW-1015">Disulfide bond</keyword>
<evidence type="ECO:0000256" key="5">
    <source>
        <dbReference type="ARBA" id="ARBA00023157"/>
    </source>
</evidence>
<dbReference type="PROSITE" id="PS50240">
    <property type="entry name" value="TRYPSIN_DOM"/>
    <property type="match status" value="1"/>
</dbReference>
<feature type="chain" id="PRO_5010708945" evidence="7">
    <location>
        <begin position="17"/>
        <end position="283"/>
    </location>
</feature>
<evidence type="ECO:0000256" key="7">
    <source>
        <dbReference type="SAM" id="SignalP"/>
    </source>
</evidence>
<evidence type="ECO:0000256" key="4">
    <source>
        <dbReference type="ARBA" id="ARBA00022825"/>
    </source>
</evidence>
<accession>A0A1W4XJG0</accession>
<dbReference type="Gene3D" id="2.40.10.10">
    <property type="entry name" value="Trypsin-like serine proteases"/>
    <property type="match status" value="2"/>
</dbReference>
<dbReference type="GO" id="GO:0004252">
    <property type="term" value="F:serine-type endopeptidase activity"/>
    <property type="evidence" value="ECO:0007669"/>
    <property type="project" value="InterPro"/>
</dbReference>
<dbReference type="STRING" id="224129.A0A1W4XJG0"/>
<evidence type="ECO:0000256" key="3">
    <source>
        <dbReference type="ARBA" id="ARBA00022801"/>
    </source>
</evidence>
<dbReference type="InParanoid" id="A0A1W4XJG0"/>
<evidence type="ECO:0000256" key="1">
    <source>
        <dbReference type="ARBA" id="ARBA00007664"/>
    </source>
</evidence>
<dbReference type="InterPro" id="IPR050430">
    <property type="entry name" value="Peptidase_S1"/>
</dbReference>
<dbReference type="PANTHER" id="PTHR24276:SF91">
    <property type="entry name" value="AT26814P-RELATED"/>
    <property type="match status" value="1"/>
</dbReference>
<dbReference type="PROSITE" id="PS00134">
    <property type="entry name" value="TRYPSIN_HIS"/>
    <property type="match status" value="1"/>
</dbReference>
<dbReference type="InterPro" id="IPR009003">
    <property type="entry name" value="Peptidase_S1_PA"/>
</dbReference>
<dbReference type="InterPro" id="IPR001254">
    <property type="entry name" value="Trypsin_dom"/>
</dbReference>
<dbReference type="SMART" id="SM00020">
    <property type="entry name" value="Tryp_SPc"/>
    <property type="match status" value="1"/>
</dbReference>
<dbReference type="OrthoDB" id="5565075at2759"/>